<comment type="caution">
    <text evidence="2">The sequence shown here is derived from an EMBL/GenBank/DDBJ whole genome shotgun (WGS) entry which is preliminary data.</text>
</comment>
<accession>A0A8X6QI94</accession>
<evidence type="ECO:0000313" key="2">
    <source>
        <dbReference type="EMBL" id="GFU28170.1"/>
    </source>
</evidence>
<dbReference type="AlphaFoldDB" id="A0A8X6QI94"/>
<feature type="region of interest" description="Disordered" evidence="1">
    <location>
        <begin position="1"/>
        <end position="35"/>
    </location>
</feature>
<name>A0A8X6QI94_NEPPI</name>
<organism evidence="2 3">
    <name type="scientific">Nephila pilipes</name>
    <name type="common">Giant wood spider</name>
    <name type="synonym">Nephila maculata</name>
    <dbReference type="NCBI Taxonomy" id="299642"/>
    <lineage>
        <taxon>Eukaryota</taxon>
        <taxon>Metazoa</taxon>
        <taxon>Ecdysozoa</taxon>
        <taxon>Arthropoda</taxon>
        <taxon>Chelicerata</taxon>
        <taxon>Arachnida</taxon>
        <taxon>Araneae</taxon>
        <taxon>Araneomorphae</taxon>
        <taxon>Entelegynae</taxon>
        <taxon>Araneoidea</taxon>
        <taxon>Nephilidae</taxon>
        <taxon>Nephila</taxon>
    </lineage>
</organism>
<proteinExistence type="predicted"/>
<evidence type="ECO:0000256" key="1">
    <source>
        <dbReference type="SAM" id="MobiDB-lite"/>
    </source>
</evidence>
<gene>
    <name evidence="2" type="primary">Shank1</name>
    <name evidence="2" type="ORF">NPIL_327191</name>
</gene>
<evidence type="ECO:0000313" key="3">
    <source>
        <dbReference type="Proteomes" id="UP000887013"/>
    </source>
</evidence>
<protein>
    <submittedName>
        <fullName evidence="2">SH3 and multiple ankyrin repeat domains protein 1</fullName>
    </submittedName>
</protein>
<keyword evidence="3" id="KW-1185">Reference proteome</keyword>
<reference evidence="2" key="1">
    <citation type="submission" date="2020-08" db="EMBL/GenBank/DDBJ databases">
        <title>Multicomponent nature underlies the extraordinary mechanical properties of spider dragline silk.</title>
        <authorList>
            <person name="Kono N."/>
            <person name="Nakamura H."/>
            <person name="Mori M."/>
            <person name="Yoshida Y."/>
            <person name="Ohtoshi R."/>
            <person name="Malay A.D."/>
            <person name="Moran D.A.P."/>
            <person name="Tomita M."/>
            <person name="Numata K."/>
            <person name="Arakawa K."/>
        </authorList>
    </citation>
    <scope>NUCLEOTIDE SEQUENCE</scope>
</reference>
<dbReference type="Proteomes" id="UP000887013">
    <property type="component" value="Unassembled WGS sequence"/>
</dbReference>
<dbReference type="EMBL" id="BMAW01082237">
    <property type="protein sequence ID" value="GFU28170.1"/>
    <property type="molecule type" value="Genomic_DNA"/>
</dbReference>
<sequence length="123" mass="14199">MFGKGKSRVQEEKIPSNSEFSDKRQTPIDTPAPLSPHIEVKRAILEVKEGLRFSQKPFVKNATVVFNSGNITEHKVEKSEIQLHRNEEGRLIDTVVIPTRNEFQESIPISYICKKYFRLFVLN</sequence>
<feature type="compositionally biased region" description="Basic and acidic residues" evidence="1">
    <location>
        <begin position="8"/>
        <end position="26"/>
    </location>
</feature>